<dbReference type="EMBL" id="JAROKS010000024">
    <property type="protein sequence ID" value="KAK1787171.1"/>
    <property type="molecule type" value="Genomic_DNA"/>
</dbReference>
<keyword evidence="4" id="KW-1185">Reference proteome</keyword>
<keyword evidence="2" id="KW-1133">Transmembrane helix</keyword>
<feature type="region of interest" description="Disordered" evidence="1">
    <location>
        <begin position="1"/>
        <end position="45"/>
    </location>
</feature>
<evidence type="ECO:0000313" key="4">
    <source>
        <dbReference type="Proteomes" id="UP001239994"/>
    </source>
</evidence>
<evidence type="ECO:0000256" key="2">
    <source>
        <dbReference type="SAM" id="Phobius"/>
    </source>
</evidence>
<dbReference type="AlphaFoldDB" id="A0AAD9DMH6"/>
<reference evidence="3" key="1">
    <citation type="submission" date="2023-03" db="EMBL/GenBank/DDBJ databases">
        <title>Electrophorus voltai genome.</title>
        <authorList>
            <person name="Bian C."/>
        </authorList>
    </citation>
    <scope>NUCLEOTIDE SEQUENCE</scope>
    <source>
        <strain evidence="3">CB-2022</strain>
        <tissue evidence="3">Muscle</tissue>
    </source>
</reference>
<name>A0AAD9DMH6_9TELE</name>
<accession>A0AAD9DMH6</accession>
<evidence type="ECO:0000256" key="1">
    <source>
        <dbReference type="SAM" id="MobiDB-lite"/>
    </source>
</evidence>
<keyword evidence="2" id="KW-0472">Membrane</keyword>
<feature type="compositionally biased region" description="Low complexity" evidence="1">
    <location>
        <begin position="30"/>
        <end position="41"/>
    </location>
</feature>
<comment type="caution">
    <text evidence="3">The sequence shown here is derived from an EMBL/GenBank/DDBJ whole genome shotgun (WGS) entry which is preliminary data.</text>
</comment>
<feature type="transmembrane region" description="Helical" evidence="2">
    <location>
        <begin position="59"/>
        <end position="80"/>
    </location>
</feature>
<evidence type="ECO:0000313" key="3">
    <source>
        <dbReference type="EMBL" id="KAK1787171.1"/>
    </source>
</evidence>
<protein>
    <submittedName>
        <fullName evidence="3">Uncharacterized protein</fullName>
    </submittedName>
</protein>
<sequence length="81" mass="8753">MTLKNANLKDKETSKIVKGKPAEAASTCDPSNITNSNSSPTYEITDDPKRNTMTLIVTGLRLLLAKAVAVNVMMTIKAFLI</sequence>
<keyword evidence="2" id="KW-0812">Transmembrane</keyword>
<proteinExistence type="predicted"/>
<organism evidence="3 4">
    <name type="scientific">Electrophorus voltai</name>
    <dbReference type="NCBI Taxonomy" id="2609070"/>
    <lineage>
        <taxon>Eukaryota</taxon>
        <taxon>Metazoa</taxon>
        <taxon>Chordata</taxon>
        <taxon>Craniata</taxon>
        <taxon>Vertebrata</taxon>
        <taxon>Euteleostomi</taxon>
        <taxon>Actinopterygii</taxon>
        <taxon>Neopterygii</taxon>
        <taxon>Teleostei</taxon>
        <taxon>Ostariophysi</taxon>
        <taxon>Gymnotiformes</taxon>
        <taxon>Gymnotoidei</taxon>
        <taxon>Gymnotidae</taxon>
        <taxon>Electrophorus</taxon>
    </lineage>
</organism>
<dbReference type="Proteomes" id="UP001239994">
    <property type="component" value="Unassembled WGS sequence"/>
</dbReference>
<gene>
    <name evidence="3" type="ORF">P4O66_017028</name>
</gene>